<reference evidence="2 3" key="1">
    <citation type="journal article" date="2016" name="Nat. Commun.">
        <title>Thousands of microbial genomes shed light on interconnected biogeochemical processes in an aquifer system.</title>
        <authorList>
            <person name="Anantharaman K."/>
            <person name="Brown C.T."/>
            <person name="Hug L.A."/>
            <person name="Sharon I."/>
            <person name="Castelle C.J."/>
            <person name="Probst A.J."/>
            <person name="Thomas B.C."/>
            <person name="Singh A."/>
            <person name="Wilkins M.J."/>
            <person name="Karaoz U."/>
            <person name="Brodie E.L."/>
            <person name="Williams K.H."/>
            <person name="Hubbard S.S."/>
            <person name="Banfield J.F."/>
        </authorList>
    </citation>
    <scope>NUCLEOTIDE SEQUENCE [LARGE SCALE GENOMIC DNA]</scope>
</reference>
<keyword evidence="1" id="KW-1133">Transmembrane helix</keyword>
<keyword evidence="1" id="KW-0812">Transmembrane</keyword>
<dbReference type="EMBL" id="MGHL01000012">
    <property type="protein sequence ID" value="OGM69347.1"/>
    <property type="molecule type" value="Genomic_DNA"/>
</dbReference>
<keyword evidence="1" id="KW-0472">Membrane</keyword>
<protein>
    <submittedName>
        <fullName evidence="2">Uncharacterized protein</fullName>
    </submittedName>
</protein>
<gene>
    <name evidence="2" type="ORF">A2975_02370</name>
</gene>
<organism evidence="2 3">
    <name type="scientific">Candidatus Woesebacteria bacterium RIFCSPLOWO2_01_FULL_44_14</name>
    <dbReference type="NCBI Taxonomy" id="1802525"/>
    <lineage>
        <taxon>Bacteria</taxon>
        <taxon>Candidatus Woeseibacteriota</taxon>
    </lineage>
</organism>
<dbReference type="AlphaFoldDB" id="A0A1F8BZ53"/>
<evidence type="ECO:0000256" key="1">
    <source>
        <dbReference type="SAM" id="Phobius"/>
    </source>
</evidence>
<sequence length="240" mass="26415">MVFNALVEQGLQVPFGHLIIVYFAVIFREYFKIFRIEFNAGESLAVPDVNVGPLTHPVSADVVGKTFPIHGFSAWFVGPDRSSSWRTGTDFTQTQFSGLGNTLLIMFECKFAVDREARQRPHMFIGYQAKVVQFPAPDVVVVIEDVIFGGSEIKMRFMIEDVVLAEKDVVGIEIGQGRIDLEKVGRITSLPAGENNIFAKANGFEGTADNGQPGLFDKVANRIPNRVAQAIVSVVDDAFS</sequence>
<name>A0A1F8BZ53_9BACT</name>
<evidence type="ECO:0000313" key="2">
    <source>
        <dbReference type="EMBL" id="OGM69347.1"/>
    </source>
</evidence>
<dbReference type="Proteomes" id="UP000178429">
    <property type="component" value="Unassembled WGS sequence"/>
</dbReference>
<evidence type="ECO:0000313" key="3">
    <source>
        <dbReference type="Proteomes" id="UP000178429"/>
    </source>
</evidence>
<feature type="transmembrane region" description="Helical" evidence="1">
    <location>
        <begin position="12"/>
        <end position="31"/>
    </location>
</feature>
<comment type="caution">
    <text evidence="2">The sequence shown here is derived from an EMBL/GenBank/DDBJ whole genome shotgun (WGS) entry which is preliminary data.</text>
</comment>
<proteinExistence type="predicted"/>
<accession>A0A1F8BZ53</accession>